<dbReference type="InterPro" id="IPR007653">
    <property type="entry name" value="SPC3"/>
</dbReference>
<proteinExistence type="inferred from homology"/>
<evidence type="ECO:0000256" key="5">
    <source>
        <dbReference type="ARBA" id="ARBA00022968"/>
    </source>
</evidence>
<evidence type="ECO:0000313" key="10">
    <source>
        <dbReference type="EMBL" id="PWN18045.1"/>
    </source>
</evidence>
<evidence type="ECO:0000256" key="8">
    <source>
        <dbReference type="ARBA" id="ARBA00045670"/>
    </source>
</evidence>
<gene>
    <name evidence="10" type="ORF">BCV69DRAFT_285340</name>
</gene>
<comment type="function">
    <text evidence="8">Essential component of the signal peptidase complex (SPC) which catalyzes the cleavage of N-terminal signal sequences from nascent proteins as they are translocated into the lumen of the endoplasmic reticulum. Essential for the SPC catalytic activity, possibly by stabilizing and positioning the active center of the complex close to the lumenal surface. Essential for viability.</text>
</comment>
<dbReference type="GO" id="GO:0005787">
    <property type="term" value="C:signal peptidase complex"/>
    <property type="evidence" value="ECO:0007669"/>
    <property type="project" value="UniProtKB-UniRule"/>
</dbReference>
<protein>
    <recommendedName>
        <fullName evidence="9">Signal peptidase subunit 3</fullName>
    </recommendedName>
</protein>
<keyword evidence="4 9" id="KW-0256">Endoplasmic reticulum</keyword>
<keyword evidence="7 9" id="KW-0472">Membrane</keyword>
<organism evidence="10 11">
    <name type="scientific">Pseudomicrostroma glucosiphilum</name>
    <dbReference type="NCBI Taxonomy" id="1684307"/>
    <lineage>
        <taxon>Eukaryota</taxon>
        <taxon>Fungi</taxon>
        <taxon>Dikarya</taxon>
        <taxon>Basidiomycota</taxon>
        <taxon>Ustilaginomycotina</taxon>
        <taxon>Exobasidiomycetes</taxon>
        <taxon>Microstromatales</taxon>
        <taxon>Microstromatales incertae sedis</taxon>
        <taxon>Pseudomicrostroma</taxon>
    </lineage>
</organism>
<dbReference type="OrthoDB" id="10261524at2759"/>
<name>A0A316U513_9BASI</name>
<dbReference type="EMBL" id="KZ819338">
    <property type="protein sequence ID" value="PWN18045.1"/>
    <property type="molecule type" value="Genomic_DNA"/>
</dbReference>
<dbReference type="RefSeq" id="XP_025345205.1">
    <property type="nucleotide sequence ID" value="XM_025493358.1"/>
</dbReference>
<evidence type="ECO:0000256" key="3">
    <source>
        <dbReference type="ARBA" id="ARBA00022692"/>
    </source>
</evidence>
<accession>A0A316U513</accession>
<keyword evidence="11" id="KW-1185">Reference proteome</keyword>
<evidence type="ECO:0000256" key="9">
    <source>
        <dbReference type="PIRNR" id="PIRNR016089"/>
    </source>
</evidence>
<dbReference type="STRING" id="1684307.A0A316U513"/>
<evidence type="ECO:0000256" key="2">
    <source>
        <dbReference type="ARBA" id="ARBA00009289"/>
    </source>
</evidence>
<dbReference type="PANTHER" id="PTHR12804:SF0">
    <property type="entry name" value="SIGNAL PEPTIDASE COMPLEX SUBUNIT 3"/>
    <property type="match status" value="1"/>
</dbReference>
<evidence type="ECO:0000256" key="7">
    <source>
        <dbReference type="ARBA" id="ARBA00023136"/>
    </source>
</evidence>
<evidence type="ECO:0000313" key="11">
    <source>
        <dbReference type="Proteomes" id="UP000245942"/>
    </source>
</evidence>
<dbReference type="GO" id="GO:0045047">
    <property type="term" value="P:protein targeting to ER"/>
    <property type="evidence" value="ECO:0007669"/>
    <property type="project" value="TreeGrafter"/>
</dbReference>
<comment type="subcellular location">
    <subcellularLocation>
        <location evidence="1">Endoplasmic reticulum membrane</location>
        <topology evidence="1">Single-pass type II membrane protein</topology>
    </subcellularLocation>
</comment>
<keyword evidence="6" id="KW-1133">Transmembrane helix</keyword>
<keyword evidence="3" id="KW-0812">Transmembrane</keyword>
<keyword evidence="5" id="KW-0735">Signal-anchor</keyword>
<dbReference type="PIRSF" id="PIRSF016089">
    <property type="entry name" value="SPC22"/>
    <property type="match status" value="1"/>
</dbReference>
<evidence type="ECO:0000256" key="1">
    <source>
        <dbReference type="ARBA" id="ARBA00004648"/>
    </source>
</evidence>
<reference evidence="10 11" key="1">
    <citation type="journal article" date="2018" name="Mol. Biol. Evol.">
        <title>Broad Genomic Sampling Reveals a Smut Pathogenic Ancestry of the Fungal Clade Ustilaginomycotina.</title>
        <authorList>
            <person name="Kijpornyongpan T."/>
            <person name="Mondo S.J."/>
            <person name="Barry K."/>
            <person name="Sandor L."/>
            <person name="Lee J."/>
            <person name="Lipzen A."/>
            <person name="Pangilinan J."/>
            <person name="LaButti K."/>
            <person name="Hainaut M."/>
            <person name="Henrissat B."/>
            <person name="Grigoriev I.V."/>
            <person name="Spatafora J.W."/>
            <person name="Aime M.C."/>
        </authorList>
    </citation>
    <scope>NUCLEOTIDE SEQUENCE [LARGE SCALE GENOMIC DNA]</scope>
    <source>
        <strain evidence="10 11">MCA 4718</strain>
    </source>
</reference>
<dbReference type="Proteomes" id="UP000245942">
    <property type="component" value="Unassembled WGS sequence"/>
</dbReference>
<dbReference type="GeneID" id="37015092"/>
<dbReference type="PANTHER" id="PTHR12804">
    <property type="entry name" value="MICROSOMAL SIGNAL PEPTIDASE 23 KD SUBUNIT SPC22/23"/>
    <property type="match status" value="1"/>
</dbReference>
<evidence type="ECO:0000256" key="4">
    <source>
        <dbReference type="ARBA" id="ARBA00022824"/>
    </source>
</evidence>
<comment type="similarity">
    <text evidence="2 9">Belongs to the SPCS3 family.</text>
</comment>
<dbReference type="GO" id="GO:0006465">
    <property type="term" value="P:signal peptide processing"/>
    <property type="evidence" value="ECO:0007669"/>
    <property type="project" value="UniProtKB-UniRule"/>
</dbReference>
<dbReference type="AlphaFoldDB" id="A0A316U513"/>
<dbReference type="Pfam" id="PF04573">
    <property type="entry name" value="SPC22"/>
    <property type="match status" value="1"/>
</dbReference>
<sequence length="244" mass="27495">MAPNQTTLARLQTISGLALTTLLVLTSALAFLTYPSPSVLSNPNPHAALNVSGVEVLLGRNRWHMDRRQQEFLEVRFEGGVDLTGKTDLASFLPESLSGGHQDATRDQTQGKSAGRSLWNWNTKQVFLWLEVEWRDYPKEVEQGQGVGEGRLNRAVVWDRIVRRREDARVVLNGRNKYGVRAEGGKWSKIPSATFTLRWNIMPHVGLLAYGHEASTGSVQIPARVVELDEEEMENRETVWDMPY</sequence>
<evidence type="ECO:0000256" key="6">
    <source>
        <dbReference type="ARBA" id="ARBA00022989"/>
    </source>
</evidence>